<organism evidence="3">
    <name type="scientific">Gongylonema pulchrum</name>
    <dbReference type="NCBI Taxonomy" id="637853"/>
    <lineage>
        <taxon>Eukaryota</taxon>
        <taxon>Metazoa</taxon>
        <taxon>Ecdysozoa</taxon>
        <taxon>Nematoda</taxon>
        <taxon>Chromadorea</taxon>
        <taxon>Rhabditida</taxon>
        <taxon>Spirurina</taxon>
        <taxon>Spiruromorpha</taxon>
        <taxon>Spiruroidea</taxon>
        <taxon>Gongylonematidae</taxon>
        <taxon>Gongylonema</taxon>
    </lineage>
</organism>
<evidence type="ECO:0000313" key="2">
    <source>
        <dbReference type="Proteomes" id="UP000271098"/>
    </source>
</evidence>
<dbReference type="WBParaSite" id="GPUH_0001321001-mRNA-1">
    <property type="protein sequence ID" value="GPUH_0001321001-mRNA-1"/>
    <property type="gene ID" value="GPUH_0001321001"/>
</dbReference>
<proteinExistence type="predicted"/>
<accession>A0A183DWV4</accession>
<sequence length="79" mass="9031">MRRKLIKNRSYEVYEMQKCMDFGYLVHVPQYLAVEADLAQTIPNHASHLMMKAVVSDYDGRYSTGSVRNGLTASESETK</sequence>
<keyword evidence="2" id="KW-1185">Reference proteome</keyword>
<dbReference type="EMBL" id="UYRT01080001">
    <property type="protein sequence ID" value="VDN21828.1"/>
    <property type="molecule type" value="Genomic_DNA"/>
</dbReference>
<reference evidence="1 2" key="2">
    <citation type="submission" date="2018-11" db="EMBL/GenBank/DDBJ databases">
        <authorList>
            <consortium name="Pathogen Informatics"/>
        </authorList>
    </citation>
    <scope>NUCLEOTIDE SEQUENCE [LARGE SCALE GENOMIC DNA]</scope>
</reference>
<dbReference type="Proteomes" id="UP000271098">
    <property type="component" value="Unassembled WGS sequence"/>
</dbReference>
<dbReference type="AlphaFoldDB" id="A0A183DWV4"/>
<reference evidence="3" key="1">
    <citation type="submission" date="2016-06" db="UniProtKB">
        <authorList>
            <consortium name="WormBaseParasite"/>
        </authorList>
    </citation>
    <scope>IDENTIFICATION</scope>
</reference>
<evidence type="ECO:0000313" key="3">
    <source>
        <dbReference type="WBParaSite" id="GPUH_0001321001-mRNA-1"/>
    </source>
</evidence>
<gene>
    <name evidence="1" type="ORF">GPUH_LOCUS13196</name>
</gene>
<protein>
    <submittedName>
        <fullName evidence="3">RNA-splicing ligase RtcB</fullName>
    </submittedName>
</protein>
<name>A0A183DWV4_9BILA</name>
<evidence type="ECO:0000313" key="1">
    <source>
        <dbReference type="EMBL" id="VDN21828.1"/>
    </source>
</evidence>